<evidence type="ECO:0000256" key="5">
    <source>
        <dbReference type="SAM" id="MobiDB-lite"/>
    </source>
</evidence>
<feature type="domain" description="C2H2-type" evidence="6">
    <location>
        <begin position="240"/>
        <end position="267"/>
    </location>
</feature>
<evidence type="ECO:0000313" key="7">
    <source>
        <dbReference type="EMBL" id="KAG6922510.1"/>
    </source>
</evidence>
<dbReference type="GO" id="GO:0008270">
    <property type="term" value="F:zinc ion binding"/>
    <property type="evidence" value="ECO:0007669"/>
    <property type="project" value="UniProtKB-KW"/>
</dbReference>
<dbReference type="Proteomes" id="UP000765507">
    <property type="component" value="Unassembled WGS sequence"/>
</dbReference>
<feature type="compositionally biased region" description="Gly residues" evidence="5">
    <location>
        <begin position="138"/>
        <end position="147"/>
    </location>
</feature>
<keyword evidence="8" id="KW-1185">Reference proteome</keyword>
<feature type="region of interest" description="Disordered" evidence="5">
    <location>
        <begin position="1"/>
        <end position="211"/>
    </location>
</feature>
<dbReference type="EMBL" id="JAHGAV010001272">
    <property type="protein sequence ID" value="KAG6922510.1"/>
    <property type="molecule type" value="Genomic_DNA"/>
</dbReference>
<comment type="caution">
    <text evidence="7">The sequence shown here is derived from an EMBL/GenBank/DDBJ whole genome shotgun (WGS) entry which is preliminary data.</text>
</comment>
<evidence type="ECO:0000256" key="4">
    <source>
        <dbReference type="PROSITE-ProRule" id="PRU00042"/>
    </source>
</evidence>
<feature type="domain" description="C2H2-type" evidence="6">
    <location>
        <begin position="214"/>
        <end position="238"/>
    </location>
</feature>
<sequence length="268" mass="29268">GPVPRRMPVLCPAPAKVQQPAGGRHGELTSSRTSAEKGNGLYTPPVPAPSHPLHPLPPAAPLQLPHHPPPSAPLQPPPPSAPPRPLSLMPLPTPPPPSAPPQLPAPSEALWTEQGAWHKPYNFRQSQPQVKYTEDGAGEGSDPGGSSGEDWAGESGDEEDEELEPVSQGTRQGRPPRKQGQGQSPKKRGRPPKKQGQDQSPKKRRRGRPPLGPYICVVCAKRFVYQRSLKQHMRLRKHYPSCHQCHTTFSDLHKLQLHMLSHRGESMA</sequence>
<dbReference type="AlphaFoldDB" id="A0A8T1S105"/>
<dbReference type="Gene3D" id="3.30.160.60">
    <property type="entry name" value="Classic Zinc Finger"/>
    <property type="match status" value="1"/>
</dbReference>
<evidence type="ECO:0000259" key="6">
    <source>
        <dbReference type="PROSITE" id="PS50157"/>
    </source>
</evidence>
<evidence type="ECO:0000256" key="1">
    <source>
        <dbReference type="ARBA" id="ARBA00022723"/>
    </source>
</evidence>
<dbReference type="FunFam" id="3.30.160.60:FF:000446">
    <property type="entry name" value="Zinc finger protein"/>
    <property type="match status" value="1"/>
</dbReference>
<dbReference type="SMART" id="SM00355">
    <property type="entry name" value="ZnF_C2H2"/>
    <property type="match status" value="2"/>
</dbReference>
<gene>
    <name evidence="7" type="ORF">G0U57_002226</name>
</gene>
<feature type="compositionally biased region" description="Low complexity" evidence="5">
    <location>
        <begin position="168"/>
        <end position="184"/>
    </location>
</feature>
<proteinExistence type="predicted"/>
<dbReference type="SUPFAM" id="SSF57667">
    <property type="entry name" value="beta-beta-alpha zinc fingers"/>
    <property type="match status" value="1"/>
</dbReference>
<feature type="non-terminal residue" evidence="7">
    <location>
        <position position="1"/>
    </location>
</feature>
<dbReference type="Pfam" id="PF00096">
    <property type="entry name" value="zf-C2H2"/>
    <property type="match status" value="1"/>
</dbReference>
<feature type="compositionally biased region" description="Acidic residues" evidence="5">
    <location>
        <begin position="151"/>
        <end position="164"/>
    </location>
</feature>
<keyword evidence="2 4" id="KW-0863">Zinc-finger</keyword>
<dbReference type="InterPro" id="IPR013087">
    <property type="entry name" value="Znf_C2H2_type"/>
</dbReference>
<reference evidence="7 8" key="1">
    <citation type="journal article" date="2020" name="G3 (Bethesda)">
        <title>Draft Genome of the Common Snapping Turtle, Chelydra serpentina, a Model for Phenotypic Plasticity in Reptiles.</title>
        <authorList>
            <person name="Das D."/>
            <person name="Singh S.K."/>
            <person name="Bierstedt J."/>
            <person name="Erickson A."/>
            <person name="Galli G.L.J."/>
            <person name="Crossley D.A. 2nd"/>
            <person name="Rhen T."/>
        </authorList>
    </citation>
    <scope>NUCLEOTIDE SEQUENCE [LARGE SCALE GENOMIC DNA]</scope>
    <source>
        <strain evidence="7">KW</strain>
    </source>
</reference>
<dbReference type="PROSITE" id="PS50157">
    <property type="entry name" value="ZINC_FINGER_C2H2_2"/>
    <property type="match status" value="2"/>
</dbReference>
<dbReference type="PRINTS" id="PR00929">
    <property type="entry name" value="ATHOOK"/>
</dbReference>
<dbReference type="InterPro" id="IPR017956">
    <property type="entry name" value="AT_hook_DNA-bd_motif"/>
</dbReference>
<keyword evidence="3" id="KW-0862">Zinc</keyword>
<name>A0A8T1S105_CHESE</name>
<protein>
    <recommendedName>
        <fullName evidence="6">C2H2-type domain-containing protein</fullName>
    </recommendedName>
</protein>
<feature type="compositionally biased region" description="Pro residues" evidence="5">
    <location>
        <begin position="44"/>
        <end position="104"/>
    </location>
</feature>
<evidence type="ECO:0000313" key="8">
    <source>
        <dbReference type="Proteomes" id="UP000765507"/>
    </source>
</evidence>
<dbReference type="GO" id="GO:0003677">
    <property type="term" value="F:DNA binding"/>
    <property type="evidence" value="ECO:0007669"/>
    <property type="project" value="InterPro"/>
</dbReference>
<dbReference type="PROSITE" id="PS00028">
    <property type="entry name" value="ZINC_FINGER_C2H2_1"/>
    <property type="match status" value="2"/>
</dbReference>
<accession>A0A8T1S105</accession>
<dbReference type="InterPro" id="IPR036236">
    <property type="entry name" value="Znf_C2H2_sf"/>
</dbReference>
<evidence type="ECO:0000256" key="3">
    <source>
        <dbReference type="ARBA" id="ARBA00022833"/>
    </source>
</evidence>
<keyword evidence="1" id="KW-0479">Metal-binding</keyword>
<evidence type="ECO:0000256" key="2">
    <source>
        <dbReference type="ARBA" id="ARBA00022771"/>
    </source>
</evidence>
<organism evidence="7 8">
    <name type="scientific">Chelydra serpentina</name>
    <name type="common">Snapping turtle</name>
    <name type="synonym">Testudo serpentina</name>
    <dbReference type="NCBI Taxonomy" id="8475"/>
    <lineage>
        <taxon>Eukaryota</taxon>
        <taxon>Metazoa</taxon>
        <taxon>Chordata</taxon>
        <taxon>Craniata</taxon>
        <taxon>Vertebrata</taxon>
        <taxon>Euteleostomi</taxon>
        <taxon>Archelosauria</taxon>
        <taxon>Testudinata</taxon>
        <taxon>Testudines</taxon>
        <taxon>Cryptodira</taxon>
        <taxon>Durocryptodira</taxon>
        <taxon>Americhelydia</taxon>
        <taxon>Chelydroidea</taxon>
        <taxon>Chelydridae</taxon>
        <taxon>Chelydra</taxon>
    </lineage>
</organism>